<dbReference type="RefSeq" id="WP_184193640.1">
    <property type="nucleotide sequence ID" value="NZ_JACIIV010000001.1"/>
</dbReference>
<dbReference type="AlphaFoldDB" id="A0A841KZT3"/>
<keyword evidence="1" id="KW-0732">Signal</keyword>
<evidence type="ECO:0000313" key="2">
    <source>
        <dbReference type="EMBL" id="MBB6225927.1"/>
    </source>
</evidence>
<feature type="chain" id="PRO_5032321375" description="Nuclear transport factor 2 family protein" evidence="1">
    <location>
        <begin position="35"/>
        <end position="178"/>
    </location>
</feature>
<protein>
    <recommendedName>
        <fullName evidence="4">Nuclear transport factor 2 family protein</fullName>
    </recommendedName>
</protein>
<feature type="signal peptide" evidence="1">
    <location>
        <begin position="1"/>
        <end position="34"/>
    </location>
</feature>
<dbReference type="Proteomes" id="UP000538147">
    <property type="component" value="Unassembled WGS sequence"/>
</dbReference>
<evidence type="ECO:0000313" key="3">
    <source>
        <dbReference type="Proteomes" id="UP000538147"/>
    </source>
</evidence>
<evidence type="ECO:0000256" key="1">
    <source>
        <dbReference type="SAM" id="SignalP"/>
    </source>
</evidence>
<dbReference type="EMBL" id="JACIIV010000001">
    <property type="protein sequence ID" value="MBB6225927.1"/>
    <property type="molecule type" value="Genomic_DNA"/>
</dbReference>
<reference evidence="2 3" key="1">
    <citation type="submission" date="2020-08" db="EMBL/GenBank/DDBJ databases">
        <title>Genomic Encyclopedia of Type Strains, Phase IV (KMG-IV): sequencing the most valuable type-strain genomes for metagenomic binning, comparative biology and taxonomic classification.</title>
        <authorList>
            <person name="Goeker M."/>
        </authorList>
    </citation>
    <scope>NUCLEOTIDE SEQUENCE [LARGE SCALE GENOMIC DNA]</scope>
    <source>
        <strain evidence="2 3">DSM 102189</strain>
    </source>
</reference>
<keyword evidence="3" id="KW-1185">Reference proteome</keyword>
<name>A0A841KZT3_9SPHN</name>
<organism evidence="2 3">
    <name type="scientific">Polymorphobacter multimanifer</name>
    <dbReference type="NCBI Taxonomy" id="1070431"/>
    <lineage>
        <taxon>Bacteria</taxon>
        <taxon>Pseudomonadati</taxon>
        <taxon>Pseudomonadota</taxon>
        <taxon>Alphaproteobacteria</taxon>
        <taxon>Sphingomonadales</taxon>
        <taxon>Sphingosinicellaceae</taxon>
        <taxon>Polymorphobacter</taxon>
    </lineage>
</organism>
<gene>
    <name evidence="2" type="ORF">FHS79_000078</name>
</gene>
<sequence length="178" mass="18542">MVSNSRSFRALPGLIAPAVAVLLALSPAATLAQAAAPPPASAQPVPGELDLSKLIWTTLAAVDHANQSGNYSVLRDLSAPSFQAANDAARLTQIFAGLRSSGTDLSNALLLGPTWTAAPAIVPGGLLRLQGFFGLRPTAIAFDLSYQWVGGRWRLYGVGISPRPIAAVQPEAPAPRRR</sequence>
<comment type="caution">
    <text evidence="2">The sequence shown here is derived from an EMBL/GenBank/DDBJ whole genome shotgun (WGS) entry which is preliminary data.</text>
</comment>
<proteinExistence type="predicted"/>
<evidence type="ECO:0008006" key="4">
    <source>
        <dbReference type="Google" id="ProtNLM"/>
    </source>
</evidence>
<accession>A0A841KZT3</accession>